<dbReference type="FunFam" id="1.20.1720.10:FF:000021">
    <property type="entry name" value="Drug resistance transporter, EmrB/QacA subfamily"/>
    <property type="match status" value="1"/>
</dbReference>
<dbReference type="PANTHER" id="PTHR42718:SF42">
    <property type="entry name" value="EXPORT PROTEIN"/>
    <property type="match status" value="1"/>
</dbReference>
<feature type="domain" description="Major facilitator superfamily (MFS) profile" evidence="9">
    <location>
        <begin position="29"/>
        <end position="495"/>
    </location>
</feature>
<feature type="transmembrane region" description="Helical" evidence="8">
    <location>
        <begin position="215"/>
        <end position="233"/>
    </location>
</feature>
<dbReference type="Gene3D" id="1.20.1250.20">
    <property type="entry name" value="MFS general substrate transporter like domains"/>
    <property type="match status" value="1"/>
</dbReference>
<evidence type="ECO:0000256" key="5">
    <source>
        <dbReference type="ARBA" id="ARBA00022692"/>
    </source>
</evidence>
<feature type="transmembrane region" description="Helical" evidence="8">
    <location>
        <begin position="317"/>
        <end position="335"/>
    </location>
</feature>
<dbReference type="CDD" id="cd17321">
    <property type="entry name" value="MFS_MMR_MDR_like"/>
    <property type="match status" value="1"/>
</dbReference>
<keyword evidence="7 8" id="KW-0472">Membrane</keyword>
<evidence type="ECO:0000256" key="4">
    <source>
        <dbReference type="ARBA" id="ARBA00022475"/>
    </source>
</evidence>
<evidence type="ECO:0000256" key="3">
    <source>
        <dbReference type="ARBA" id="ARBA00022448"/>
    </source>
</evidence>
<comment type="similarity">
    <text evidence="2">Belongs to the major facilitator superfamily. EmrB family.</text>
</comment>
<dbReference type="Pfam" id="PF07690">
    <property type="entry name" value="MFS_1"/>
    <property type="match status" value="1"/>
</dbReference>
<evidence type="ECO:0000256" key="2">
    <source>
        <dbReference type="ARBA" id="ARBA00008537"/>
    </source>
</evidence>
<feature type="transmembrane region" description="Helical" evidence="8">
    <location>
        <begin position="95"/>
        <end position="114"/>
    </location>
</feature>
<dbReference type="AlphaFoldDB" id="A0A1R4KJV3"/>
<accession>A0A1R4KJV3</accession>
<dbReference type="InterPro" id="IPR036259">
    <property type="entry name" value="MFS_trans_sf"/>
</dbReference>
<feature type="transmembrane region" description="Helical" evidence="8">
    <location>
        <begin position="281"/>
        <end position="305"/>
    </location>
</feature>
<dbReference type="InterPro" id="IPR004638">
    <property type="entry name" value="EmrB-like"/>
</dbReference>
<feature type="transmembrane region" description="Helical" evidence="8">
    <location>
        <begin position="239"/>
        <end position="260"/>
    </location>
</feature>
<comment type="subcellular location">
    <subcellularLocation>
        <location evidence="1">Cell membrane</location>
        <topology evidence="1">Multi-pass membrane protein</topology>
    </subcellularLocation>
</comment>
<dbReference type="GO" id="GO:0005886">
    <property type="term" value="C:plasma membrane"/>
    <property type="evidence" value="ECO:0007669"/>
    <property type="project" value="UniProtKB-SubCell"/>
</dbReference>
<dbReference type="SUPFAM" id="SSF103473">
    <property type="entry name" value="MFS general substrate transporter"/>
    <property type="match status" value="1"/>
</dbReference>
<feature type="transmembrane region" description="Helical" evidence="8">
    <location>
        <begin position="372"/>
        <end position="391"/>
    </location>
</feature>
<dbReference type="PRINTS" id="PR01036">
    <property type="entry name" value="TCRTETB"/>
</dbReference>
<proteinExistence type="inferred from homology"/>
<dbReference type="EMBL" id="FUKQ01000059">
    <property type="protein sequence ID" value="SJN44512.1"/>
    <property type="molecule type" value="Genomic_DNA"/>
</dbReference>
<dbReference type="Gene3D" id="1.20.1720.10">
    <property type="entry name" value="Multidrug resistance protein D"/>
    <property type="match status" value="1"/>
</dbReference>
<keyword evidence="5 8" id="KW-0812">Transmembrane</keyword>
<evidence type="ECO:0000313" key="10">
    <source>
        <dbReference type="EMBL" id="SJN44512.1"/>
    </source>
</evidence>
<dbReference type="InterPro" id="IPR020846">
    <property type="entry name" value="MFS_dom"/>
</dbReference>
<feature type="transmembrane region" description="Helical" evidence="8">
    <location>
        <begin position="31"/>
        <end position="58"/>
    </location>
</feature>
<feature type="transmembrane region" description="Helical" evidence="8">
    <location>
        <begin position="347"/>
        <end position="366"/>
    </location>
</feature>
<gene>
    <name evidence="10" type="ORF">FM114_15140</name>
</gene>
<dbReference type="InterPro" id="IPR011701">
    <property type="entry name" value="MFS"/>
</dbReference>
<evidence type="ECO:0000256" key="1">
    <source>
        <dbReference type="ARBA" id="ARBA00004651"/>
    </source>
</evidence>
<keyword evidence="3" id="KW-0813">Transport</keyword>
<keyword evidence="11" id="KW-1185">Reference proteome</keyword>
<dbReference type="PANTHER" id="PTHR42718">
    <property type="entry name" value="MAJOR FACILITATOR SUPERFAMILY MULTIDRUG TRANSPORTER MFSC"/>
    <property type="match status" value="1"/>
</dbReference>
<dbReference type="GO" id="GO:0022857">
    <property type="term" value="F:transmembrane transporter activity"/>
    <property type="evidence" value="ECO:0007669"/>
    <property type="project" value="InterPro"/>
</dbReference>
<feature type="transmembrane region" description="Helical" evidence="8">
    <location>
        <begin position="183"/>
        <end position="203"/>
    </location>
</feature>
<dbReference type="Proteomes" id="UP000188342">
    <property type="component" value="Unassembled WGS sequence"/>
</dbReference>
<feature type="transmembrane region" description="Helical" evidence="8">
    <location>
        <begin position="412"/>
        <end position="432"/>
    </location>
</feature>
<reference evidence="10 11" key="1">
    <citation type="submission" date="2017-02" db="EMBL/GenBank/DDBJ databases">
        <authorList>
            <person name="Peterson S.W."/>
        </authorList>
    </citation>
    <scope>NUCLEOTIDE SEQUENCE [LARGE SCALE GENOMIC DNA]</scope>
    <source>
        <strain evidence="10 11">LSP_Lj1</strain>
    </source>
</reference>
<dbReference type="NCBIfam" id="TIGR00711">
    <property type="entry name" value="efflux_EmrB"/>
    <property type="match status" value="1"/>
</dbReference>
<feature type="transmembrane region" description="Helical" evidence="8">
    <location>
        <begin position="64"/>
        <end position="83"/>
    </location>
</feature>
<evidence type="ECO:0000313" key="11">
    <source>
        <dbReference type="Proteomes" id="UP000188342"/>
    </source>
</evidence>
<keyword evidence="4" id="KW-1003">Cell membrane</keyword>
<feature type="transmembrane region" description="Helical" evidence="8">
    <location>
        <begin position="154"/>
        <end position="171"/>
    </location>
</feature>
<evidence type="ECO:0000256" key="6">
    <source>
        <dbReference type="ARBA" id="ARBA00022989"/>
    </source>
</evidence>
<feature type="transmembrane region" description="Helical" evidence="8">
    <location>
        <begin position="473"/>
        <end position="491"/>
    </location>
</feature>
<dbReference type="STRING" id="1255658.FM114_15140"/>
<dbReference type="PROSITE" id="PS50850">
    <property type="entry name" value="MFS"/>
    <property type="match status" value="1"/>
</dbReference>
<keyword evidence="6 8" id="KW-1133">Transmembrane helix</keyword>
<sequence>MSGDVNRPPHAASAGTSPVEDLDPRAWPAMFAMAVGFFMIMIDTTIVSVSIPAIMAHFGADVTQVIWVSSAYLLTYAIPLLITGRLGDRFGPKRIYLLGLVVFTLSSLWCGLSGSIGSLIAARAVQGLGAAMMSPQTMAVITRMFPARRRGAPMGLWGATASVASLAGPLLGGVLVDTVGWEWIFFVNVPIGIAAIIAVWKLVPDLESHAHSFDLLGVALNAVGLTLVVFAIQEGQAKGWPTWVLGMIAAGLLVLGVFLWQQARNTREPLMPLQLFANRNFTAANAAIFVMGAAVVAMSFPMMLYLQTARGLSPTHAALLSLPSAVVSFIGAPLVGKAANTRPTRGFAVLGFVFFGVGLLAQAELMRASLSVLWMLLPSVSLGLSGALIWGPLSMSATRDLPARWAGAGSGVYNATRQLGSVLGSAVIAAIIEWQLGLQMPSGHAGQRQAEGTHVALPGFLAEPFSVAMRHATWFPVALAVLGGLAASFLVKPQFMRDDEARAARS</sequence>
<evidence type="ECO:0000259" key="9">
    <source>
        <dbReference type="PROSITE" id="PS50850"/>
    </source>
</evidence>
<evidence type="ECO:0000256" key="8">
    <source>
        <dbReference type="SAM" id="Phobius"/>
    </source>
</evidence>
<organism evidence="10 11">
    <name type="scientific">Luteococcus japonicus LSP_Lj1</name>
    <dbReference type="NCBI Taxonomy" id="1255658"/>
    <lineage>
        <taxon>Bacteria</taxon>
        <taxon>Bacillati</taxon>
        <taxon>Actinomycetota</taxon>
        <taxon>Actinomycetes</taxon>
        <taxon>Propionibacteriales</taxon>
        <taxon>Propionibacteriaceae</taxon>
        <taxon>Luteococcus</taxon>
    </lineage>
</organism>
<protein>
    <submittedName>
        <fullName evidence="10">Drug resistance transporter, EmrB/QacA subfamily</fullName>
    </submittedName>
</protein>
<name>A0A1R4KJV3_9ACTN</name>
<evidence type="ECO:0000256" key="7">
    <source>
        <dbReference type="ARBA" id="ARBA00023136"/>
    </source>
</evidence>